<organism evidence="1 2">
    <name type="scientific">Agrobacterium bohemicum</name>
    <dbReference type="NCBI Taxonomy" id="2052828"/>
    <lineage>
        <taxon>Bacteria</taxon>
        <taxon>Pseudomonadati</taxon>
        <taxon>Pseudomonadota</taxon>
        <taxon>Alphaproteobacteria</taxon>
        <taxon>Hyphomicrobiales</taxon>
        <taxon>Rhizobiaceae</taxon>
        <taxon>Rhizobium/Agrobacterium group</taxon>
        <taxon>Agrobacterium</taxon>
    </lineage>
</organism>
<name>A0A135P3T0_9HYPH</name>
<dbReference type="AlphaFoldDB" id="A0A135P3T0"/>
<proteinExistence type="predicted"/>
<evidence type="ECO:0000313" key="1">
    <source>
        <dbReference type="EMBL" id="KXG86077.1"/>
    </source>
</evidence>
<comment type="caution">
    <text evidence="1">The sequence shown here is derived from an EMBL/GenBank/DDBJ whole genome shotgun (WGS) entry which is preliminary data.</text>
</comment>
<dbReference type="EMBL" id="LNUW01000028">
    <property type="protein sequence ID" value="KXG86077.1"/>
    <property type="molecule type" value="Genomic_DNA"/>
</dbReference>
<keyword evidence="2" id="KW-1185">Reference proteome</keyword>
<gene>
    <name evidence="1" type="ORF">ATO67_05540</name>
</gene>
<evidence type="ECO:0000313" key="2">
    <source>
        <dbReference type="Proteomes" id="UP000070498"/>
    </source>
</evidence>
<accession>A0A135P3T0</accession>
<reference evidence="1 2" key="1">
    <citation type="submission" date="2015-11" db="EMBL/GenBank/DDBJ databases">
        <title>Draft genome sequence of Agrobacterium sp. R89-1.</title>
        <authorList>
            <person name="Zahradnik J."/>
            <person name="Kyslikova E."/>
            <person name="Palyzova A."/>
            <person name="Kyslik P."/>
        </authorList>
    </citation>
    <scope>NUCLEOTIDE SEQUENCE [LARGE SCALE GENOMIC DNA]</scope>
    <source>
        <strain evidence="1 2">R89-1</strain>
    </source>
</reference>
<sequence length="84" mass="9659">MQLSAITVDEHDRLLAAAKAIFFRDRTYKRLVQLSISDGTRASEILVALRANTVNQKLQDAQLLIQAVIGTQDRRFVPRFNWKF</sequence>
<protein>
    <submittedName>
        <fullName evidence="1">Uncharacterized protein</fullName>
    </submittedName>
</protein>
<dbReference type="Proteomes" id="UP000070498">
    <property type="component" value="Unassembled WGS sequence"/>
</dbReference>